<name>J7INY2_DESMD</name>
<protein>
    <submittedName>
        <fullName evidence="2">Uncharacterized protein</fullName>
    </submittedName>
</protein>
<keyword evidence="3" id="KW-1185">Reference proteome</keyword>
<sequence length="136" mass="15482">MSTSKILTYILYILVLLGALAVASWEMFMIKVWVGRNYTPIPGFIGSSVINILLGLLLGLEHLVKEFRKDGNWSVNIIRLIIMGVPSGVFAFYLVLIFTLPIRLPSFLSYNNLFFQVSGIIFGYTLITSFYKKEQY</sequence>
<feature type="transmembrane region" description="Helical" evidence="1">
    <location>
        <begin position="113"/>
        <end position="131"/>
    </location>
</feature>
<dbReference type="HOGENOM" id="CLU_138367_1_0_9"/>
<proteinExistence type="predicted"/>
<keyword evidence="1" id="KW-0812">Transmembrane</keyword>
<keyword evidence="1" id="KW-0472">Membrane</keyword>
<keyword evidence="1" id="KW-1133">Transmembrane helix</keyword>
<feature type="transmembrane region" description="Helical" evidence="1">
    <location>
        <begin position="7"/>
        <end position="28"/>
    </location>
</feature>
<reference evidence="2 3" key="1">
    <citation type="journal article" date="2012" name="J. Bacteriol.">
        <title>Complete genome sequences of Desulfosporosinus orientis DSM765T, Desulfosporosinus youngiae DSM17734T, Desulfosporosinus meridiei DSM13257T, and Desulfosporosinus acidiphilus DSM22704T.</title>
        <authorList>
            <person name="Pester M."/>
            <person name="Brambilla E."/>
            <person name="Alazard D."/>
            <person name="Rattei T."/>
            <person name="Weinmaier T."/>
            <person name="Han J."/>
            <person name="Lucas S."/>
            <person name="Lapidus A."/>
            <person name="Cheng J.F."/>
            <person name="Goodwin L."/>
            <person name="Pitluck S."/>
            <person name="Peters L."/>
            <person name="Ovchinnikova G."/>
            <person name="Teshima H."/>
            <person name="Detter J.C."/>
            <person name="Han C.S."/>
            <person name="Tapia R."/>
            <person name="Land M.L."/>
            <person name="Hauser L."/>
            <person name="Kyrpides N.C."/>
            <person name="Ivanova N.N."/>
            <person name="Pagani I."/>
            <person name="Huntmann M."/>
            <person name="Wei C.L."/>
            <person name="Davenport K.W."/>
            <person name="Daligault H."/>
            <person name="Chain P.S."/>
            <person name="Chen A."/>
            <person name="Mavromatis K."/>
            <person name="Markowitz V."/>
            <person name="Szeto E."/>
            <person name="Mikhailova N."/>
            <person name="Pati A."/>
            <person name="Wagner M."/>
            <person name="Woyke T."/>
            <person name="Ollivier B."/>
            <person name="Klenk H.P."/>
            <person name="Spring S."/>
            <person name="Loy A."/>
        </authorList>
    </citation>
    <scope>NUCLEOTIDE SEQUENCE [LARGE SCALE GENOMIC DNA]</scope>
    <source>
        <strain evidence="3">ATCC BAA-275 / DSM 13257 / NCIMB 13706 / S10</strain>
    </source>
</reference>
<gene>
    <name evidence="2" type="ordered locus">Desmer_1277</name>
</gene>
<dbReference type="KEGG" id="dmi:Desmer_1277"/>
<accession>J7INY2</accession>
<dbReference type="OrthoDB" id="2973330at2"/>
<dbReference type="Proteomes" id="UP000005262">
    <property type="component" value="Chromosome"/>
</dbReference>
<organism evidence="2 3">
    <name type="scientific">Desulfosporosinus meridiei (strain ATCC BAA-275 / DSM 13257 / KCTC 12902 / NCIMB 13706 / S10)</name>
    <dbReference type="NCBI Taxonomy" id="768704"/>
    <lineage>
        <taxon>Bacteria</taxon>
        <taxon>Bacillati</taxon>
        <taxon>Bacillota</taxon>
        <taxon>Clostridia</taxon>
        <taxon>Eubacteriales</taxon>
        <taxon>Desulfitobacteriaceae</taxon>
        <taxon>Desulfosporosinus</taxon>
    </lineage>
</organism>
<evidence type="ECO:0000256" key="1">
    <source>
        <dbReference type="SAM" id="Phobius"/>
    </source>
</evidence>
<feature type="transmembrane region" description="Helical" evidence="1">
    <location>
        <begin position="80"/>
        <end position="101"/>
    </location>
</feature>
<dbReference type="EMBL" id="CP003629">
    <property type="protein sequence ID" value="AFQ43290.1"/>
    <property type="molecule type" value="Genomic_DNA"/>
</dbReference>
<dbReference type="RefSeq" id="WP_014902209.1">
    <property type="nucleotide sequence ID" value="NC_018515.1"/>
</dbReference>
<dbReference type="eggNOG" id="ENOG5033EW6">
    <property type="taxonomic scope" value="Bacteria"/>
</dbReference>
<reference evidence="3" key="2">
    <citation type="submission" date="2012-08" db="EMBL/GenBank/DDBJ databases">
        <title>Finished genome of Desulfosporosinus meridiei DSM 13257.</title>
        <authorList>
            <person name="Huntemann M."/>
            <person name="Wei C.-L."/>
            <person name="Han J."/>
            <person name="Detter J.C."/>
            <person name="Han C."/>
            <person name="Davenport K."/>
            <person name="Daligault H."/>
            <person name="Erkkila T."/>
            <person name="Gu W."/>
            <person name="Munk A.C.C."/>
            <person name="Teshima H."/>
            <person name="Xu Y."/>
            <person name="Chain P."/>
            <person name="Tapia R."/>
            <person name="Chen A."/>
            <person name="Krypides N."/>
            <person name="Mavromatis K."/>
            <person name="Markowitz V."/>
            <person name="Szeto E."/>
            <person name="Ivanova N."/>
            <person name="Mikhailova N."/>
            <person name="Ovchinnikova G."/>
            <person name="Pagani I."/>
            <person name="Pati A."/>
            <person name="Goodwin L."/>
            <person name="Peters L."/>
            <person name="Pitluck S."/>
            <person name="Woyke T."/>
            <person name="Pester M."/>
            <person name="Spring S."/>
            <person name="Ollivier B."/>
            <person name="Rattei T."/>
            <person name="Klenk H.-P."/>
            <person name="Wagner M."/>
            <person name="Loy A."/>
        </authorList>
    </citation>
    <scope>NUCLEOTIDE SEQUENCE [LARGE SCALE GENOMIC DNA]</scope>
    <source>
        <strain evidence="3">ATCC BAA-275 / DSM 13257 / NCIMB 13706 / S10</strain>
    </source>
</reference>
<feature type="transmembrane region" description="Helical" evidence="1">
    <location>
        <begin position="40"/>
        <end position="60"/>
    </location>
</feature>
<dbReference type="STRING" id="768704.Desmer_1277"/>
<evidence type="ECO:0000313" key="2">
    <source>
        <dbReference type="EMBL" id="AFQ43290.1"/>
    </source>
</evidence>
<evidence type="ECO:0000313" key="3">
    <source>
        <dbReference type="Proteomes" id="UP000005262"/>
    </source>
</evidence>
<dbReference type="AlphaFoldDB" id="J7INY2"/>